<evidence type="ECO:0000259" key="4">
    <source>
        <dbReference type="PROSITE" id="PS50102"/>
    </source>
</evidence>
<dbReference type="Proteomes" id="UP000085678">
    <property type="component" value="Unplaced"/>
</dbReference>
<dbReference type="InterPro" id="IPR035979">
    <property type="entry name" value="RBD_domain_sf"/>
</dbReference>
<dbReference type="RefSeq" id="XP_013393609.1">
    <property type="nucleotide sequence ID" value="XM_013538155.1"/>
</dbReference>
<evidence type="ECO:0000313" key="6">
    <source>
        <dbReference type="RefSeq" id="XP_013393609.1"/>
    </source>
</evidence>
<dbReference type="Gene3D" id="3.30.70.330">
    <property type="match status" value="1"/>
</dbReference>
<dbReference type="InterPro" id="IPR000504">
    <property type="entry name" value="RRM_dom"/>
</dbReference>
<dbReference type="GeneID" id="106161255"/>
<evidence type="ECO:0000256" key="1">
    <source>
        <dbReference type="ARBA" id="ARBA00022884"/>
    </source>
</evidence>
<evidence type="ECO:0000256" key="2">
    <source>
        <dbReference type="PROSITE-ProRule" id="PRU00176"/>
    </source>
</evidence>
<dbReference type="AlphaFoldDB" id="A0A1S3I8A6"/>
<dbReference type="GO" id="GO:0042274">
    <property type="term" value="P:ribosomal small subunit biogenesis"/>
    <property type="evidence" value="ECO:0007669"/>
    <property type="project" value="TreeGrafter"/>
</dbReference>
<feature type="compositionally biased region" description="Basic and acidic residues" evidence="3">
    <location>
        <begin position="96"/>
        <end position="123"/>
    </location>
</feature>
<proteinExistence type="predicted"/>
<dbReference type="PROSITE" id="PS50102">
    <property type="entry name" value="RRM"/>
    <property type="match status" value="1"/>
</dbReference>
<evidence type="ECO:0000313" key="5">
    <source>
        <dbReference type="Proteomes" id="UP000085678"/>
    </source>
</evidence>
<dbReference type="SUPFAM" id="SSF54928">
    <property type="entry name" value="RNA-binding domain, RBD"/>
    <property type="match status" value="1"/>
</dbReference>
<protein>
    <submittedName>
        <fullName evidence="6">Uncharacterized RNA-binding protein C365.04c-like isoform X1</fullName>
    </submittedName>
</protein>
<dbReference type="PANTHER" id="PTHR23236">
    <property type="entry name" value="EUKARYOTIC TRANSLATION INITIATION FACTOR 4B/4H"/>
    <property type="match status" value="1"/>
</dbReference>
<dbReference type="OrthoDB" id="272703at2759"/>
<feature type="region of interest" description="Disordered" evidence="3">
    <location>
        <begin position="143"/>
        <end position="174"/>
    </location>
</feature>
<dbReference type="InParanoid" id="A0A1S3I8A6"/>
<keyword evidence="5" id="KW-1185">Reference proteome</keyword>
<organism evidence="5 6">
    <name type="scientific">Lingula anatina</name>
    <name type="common">Brachiopod</name>
    <name type="synonym">Lingula unguis</name>
    <dbReference type="NCBI Taxonomy" id="7574"/>
    <lineage>
        <taxon>Eukaryota</taxon>
        <taxon>Metazoa</taxon>
        <taxon>Spiralia</taxon>
        <taxon>Lophotrochozoa</taxon>
        <taxon>Brachiopoda</taxon>
        <taxon>Linguliformea</taxon>
        <taxon>Lingulata</taxon>
        <taxon>Lingulida</taxon>
        <taxon>Linguloidea</taxon>
        <taxon>Lingulidae</taxon>
        <taxon>Lingula</taxon>
    </lineage>
</organism>
<evidence type="ECO:0000256" key="3">
    <source>
        <dbReference type="SAM" id="MobiDB-lite"/>
    </source>
</evidence>
<sequence>MCDFEAQNVVTFINISRKWLPSMQQKTGKSSRIEKRRKWWGKHKNMQNGDVNTVKPATNKTKSAKKQKLLTREDFTQNKQGFKKTFRTSHAMSLDKQTKREHSDSSDGESVQKVKGEKEHSDSSEAECVPKLNSDQTEICQETKTGSLLVSPSKKGHKKNKKQPELKTQKGKKSTVERKRKYVLFVGHLPEDISKEDILEHFKSSGKVLTIRLPTHKETGKQKGFAFVEFGDEPSLRRGLQLHRSELLGSKINVEFTSVGGKNQNRLEKLKKKNLRLAKYKMRYALDT</sequence>
<name>A0A1S3I8A6_LINAN</name>
<dbReference type="GO" id="GO:0005730">
    <property type="term" value="C:nucleolus"/>
    <property type="evidence" value="ECO:0007669"/>
    <property type="project" value="TreeGrafter"/>
</dbReference>
<dbReference type="PANTHER" id="PTHR23236:SF51">
    <property type="entry name" value="NUCLEOLAR PROTEIN 6"/>
    <property type="match status" value="1"/>
</dbReference>
<accession>A0A1S3I8A6</accession>
<feature type="region of interest" description="Disordered" evidence="3">
    <location>
        <begin position="45"/>
        <end position="130"/>
    </location>
</feature>
<reference evidence="6" key="1">
    <citation type="submission" date="2025-08" db="UniProtKB">
        <authorList>
            <consortium name="RefSeq"/>
        </authorList>
    </citation>
    <scope>IDENTIFICATION</scope>
    <source>
        <tissue evidence="6">Gonads</tissue>
    </source>
</reference>
<dbReference type="InterPro" id="IPR034228">
    <property type="entry name" value="Nop6_RRM"/>
</dbReference>
<dbReference type="GO" id="GO:0019843">
    <property type="term" value="F:rRNA binding"/>
    <property type="evidence" value="ECO:0007669"/>
    <property type="project" value="TreeGrafter"/>
</dbReference>
<dbReference type="STRING" id="7574.A0A1S3I8A6"/>
<dbReference type="Pfam" id="PF00076">
    <property type="entry name" value="RRM_1"/>
    <property type="match status" value="1"/>
</dbReference>
<gene>
    <name evidence="6" type="primary">LOC106161255</name>
</gene>
<feature type="domain" description="RRM" evidence="4">
    <location>
        <begin position="182"/>
        <end position="259"/>
    </location>
</feature>
<keyword evidence="1 2" id="KW-0694">RNA-binding</keyword>
<feature type="compositionally biased region" description="Polar residues" evidence="3">
    <location>
        <begin position="46"/>
        <end position="61"/>
    </location>
</feature>
<dbReference type="KEGG" id="lak:106161255"/>
<dbReference type="CDD" id="cd12400">
    <property type="entry name" value="RRM_Nop6"/>
    <property type="match status" value="1"/>
</dbReference>
<dbReference type="InterPro" id="IPR012677">
    <property type="entry name" value="Nucleotide-bd_a/b_plait_sf"/>
</dbReference>
<dbReference type="SMART" id="SM00360">
    <property type="entry name" value="RRM"/>
    <property type="match status" value="1"/>
</dbReference>